<dbReference type="AlphaFoldDB" id="A0A7R9KAT1"/>
<evidence type="ECO:0000259" key="6">
    <source>
        <dbReference type="Pfam" id="PF22890"/>
    </source>
</evidence>
<evidence type="ECO:0000256" key="5">
    <source>
        <dbReference type="RuleBase" id="RU367091"/>
    </source>
</evidence>
<evidence type="ECO:0000256" key="1">
    <source>
        <dbReference type="ARBA" id="ARBA00010361"/>
    </source>
</evidence>
<dbReference type="Gene3D" id="1.25.40.10">
    <property type="entry name" value="Tetratricopeptide repeat domain"/>
    <property type="match status" value="1"/>
</dbReference>
<keyword evidence="2" id="KW-0677">Repeat</keyword>
<dbReference type="Proteomes" id="UP000759131">
    <property type="component" value="Unassembled WGS sequence"/>
</dbReference>
<keyword evidence="5" id="KW-0256">Endoplasmic reticulum</keyword>
<evidence type="ECO:0000256" key="3">
    <source>
        <dbReference type="ARBA" id="ARBA00022803"/>
    </source>
</evidence>
<evidence type="ECO:0000313" key="7">
    <source>
        <dbReference type="EMBL" id="CAD7619612.1"/>
    </source>
</evidence>
<dbReference type="InterPro" id="IPR019734">
    <property type="entry name" value="TPR_rpt"/>
</dbReference>
<comment type="subunit">
    <text evidence="5">Component of the ER membrane protein complex (EMC).</text>
</comment>
<organism evidence="7">
    <name type="scientific">Medioppia subpectinata</name>
    <dbReference type="NCBI Taxonomy" id="1979941"/>
    <lineage>
        <taxon>Eukaryota</taxon>
        <taxon>Metazoa</taxon>
        <taxon>Ecdysozoa</taxon>
        <taxon>Arthropoda</taxon>
        <taxon>Chelicerata</taxon>
        <taxon>Arachnida</taxon>
        <taxon>Acari</taxon>
        <taxon>Acariformes</taxon>
        <taxon>Sarcoptiformes</taxon>
        <taxon>Oribatida</taxon>
        <taxon>Brachypylina</taxon>
        <taxon>Oppioidea</taxon>
        <taxon>Oppiidae</taxon>
        <taxon>Medioppia</taxon>
    </lineage>
</organism>
<comment type="function">
    <text evidence="5">Part of the endoplasmic reticulum membrane protein complex (EMC) that enables the energy-independent insertion into endoplasmic reticulum membranes of newly synthesized membrane proteins.</text>
</comment>
<protein>
    <recommendedName>
        <fullName evidence="5">ER membrane protein complex subunit 2</fullName>
    </recommendedName>
</protein>
<dbReference type="SUPFAM" id="SSF48452">
    <property type="entry name" value="TPR-like"/>
    <property type="match status" value="1"/>
</dbReference>
<keyword evidence="3 4" id="KW-0802">TPR repeat</keyword>
<sequence>MSDPLDETNVLKLSKNEAKELLQKWREENTRNSESVRDIWLNTDFGSSLGDEKWQVLEQVCIAAIDLHDNELIKECLQQLDTKFPNSGRVKRLKIMAKLELRERFEDALQMYDQMIVKDESNSLLYKRKIAILLAERRVPEAIKELCEYLKKFMNDTEAWLQLSDLYIEEQEYSRAAFCVEELILANPHNHLYHERYAAIQYTINTADSLELSRSYFSQALRLNPNNLRALYGLLLSANSVAALPKTTSQKKRENLRLANWASTQITQLYRQSSDDESRINAMEGMLANLQITPNST</sequence>
<feature type="domain" description="EMC2 TPR-like" evidence="6">
    <location>
        <begin position="80"/>
        <end position="210"/>
    </location>
</feature>
<dbReference type="OrthoDB" id="124397at2759"/>
<evidence type="ECO:0000256" key="2">
    <source>
        <dbReference type="ARBA" id="ARBA00022737"/>
    </source>
</evidence>
<dbReference type="EMBL" id="CAJPIZ010000018">
    <property type="protein sequence ID" value="CAG2100042.1"/>
    <property type="molecule type" value="Genomic_DNA"/>
</dbReference>
<dbReference type="EMBL" id="OC854593">
    <property type="protein sequence ID" value="CAD7619612.1"/>
    <property type="molecule type" value="Genomic_DNA"/>
</dbReference>
<gene>
    <name evidence="7" type="ORF">OSB1V03_LOCUS112</name>
</gene>
<comment type="subcellular location">
    <subcellularLocation>
        <location evidence="5">Endoplasmic reticulum membrane</location>
        <topology evidence="5">Peripheral membrane protein</topology>
        <orientation evidence="5">Cytoplasmic side</orientation>
    </subcellularLocation>
</comment>
<proteinExistence type="inferred from homology"/>
<dbReference type="InterPro" id="IPR055217">
    <property type="entry name" value="TPR_EMC2"/>
</dbReference>
<evidence type="ECO:0000256" key="4">
    <source>
        <dbReference type="PROSITE-ProRule" id="PRU00339"/>
    </source>
</evidence>
<dbReference type="InterPro" id="IPR011990">
    <property type="entry name" value="TPR-like_helical_dom_sf"/>
</dbReference>
<comment type="similarity">
    <text evidence="1 5">Belongs to the EMC2 family.</text>
</comment>
<dbReference type="Pfam" id="PF22890">
    <property type="entry name" value="TPR_EMC2"/>
    <property type="match status" value="1"/>
</dbReference>
<keyword evidence="5" id="KW-0472">Membrane</keyword>
<dbReference type="InterPro" id="IPR039856">
    <property type="entry name" value="EMC2-like"/>
</dbReference>
<dbReference type="PANTHER" id="PTHR12760">
    <property type="entry name" value="TETRATRICOPEPTIDE REPEAT PROTEIN"/>
    <property type="match status" value="1"/>
</dbReference>
<name>A0A7R9KAT1_9ACAR</name>
<reference evidence="7" key="1">
    <citation type="submission" date="2020-11" db="EMBL/GenBank/DDBJ databases">
        <authorList>
            <person name="Tran Van P."/>
        </authorList>
    </citation>
    <scope>NUCLEOTIDE SEQUENCE</scope>
</reference>
<dbReference type="PROSITE" id="PS50005">
    <property type="entry name" value="TPR"/>
    <property type="match status" value="1"/>
</dbReference>
<evidence type="ECO:0000313" key="8">
    <source>
        <dbReference type="Proteomes" id="UP000759131"/>
    </source>
</evidence>
<keyword evidence="8" id="KW-1185">Reference proteome</keyword>
<feature type="repeat" description="TPR" evidence="4">
    <location>
        <begin position="157"/>
        <end position="190"/>
    </location>
</feature>
<dbReference type="GO" id="GO:0072546">
    <property type="term" value="C:EMC complex"/>
    <property type="evidence" value="ECO:0007669"/>
    <property type="project" value="UniProtKB-UniRule"/>
</dbReference>
<accession>A0A7R9KAT1</accession>